<organism evidence="3">
    <name type="scientific">Perkinsus marinus (strain ATCC 50983 / TXsc)</name>
    <dbReference type="NCBI Taxonomy" id="423536"/>
    <lineage>
        <taxon>Eukaryota</taxon>
        <taxon>Sar</taxon>
        <taxon>Alveolata</taxon>
        <taxon>Perkinsozoa</taxon>
        <taxon>Perkinsea</taxon>
        <taxon>Perkinsida</taxon>
        <taxon>Perkinsidae</taxon>
        <taxon>Perkinsus</taxon>
    </lineage>
</organism>
<feature type="region of interest" description="Disordered" evidence="1">
    <location>
        <begin position="178"/>
        <end position="203"/>
    </location>
</feature>
<dbReference type="EMBL" id="GG681295">
    <property type="protein sequence ID" value="EER04844.1"/>
    <property type="molecule type" value="Genomic_DNA"/>
</dbReference>
<proteinExistence type="predicted"/>
<accession>C5LEM6</accession>
<gene>
    <name evidence="2" type="ORF">Pmar_PMAR026396</name>
</gene>
<dbReference type="Proteomes" id="UP000007800">
    <property type="component" value="Unassembled WGS sequence"/>
</dbReference>
<dbReference type="OrthoDB" id="5919731at2759"/>
<dbReference type="RefSeq" id="XP_002773028.1">
    <property type="nucleotide sequence ID" value="XM_002772982.1"/>
</dbReference>
<evidence type="ECO:0000256" key="1">
    <source>
        <dbReference type="SAM" id="MobiDB-lite"/>
    </source>
</evidence>
<keyword evidence="3" id="KW-1185">Reference proteome</keyword>
<feature type="compositionally biased region" description="Polar residues" evidence="1">
    <location>
        <begin position="178"/>
        <end position="199"/>
    </location>
</feature>
<name>C5LEM6_PERM5</name>
<dbReference type="AlphaFoldDB" id="C5LEM6"/>
<dbReference type="GeneID" id="9050334"/>
<reference evidence="2 3" key="1">
    <citation type="submission" date="2008-07" db="EMBL/GenBank/DDBJ databases">
        <authorList>
            <person name="El-Sayed N."/>
            <person name="Caler E."/>
            <person name="Inman J."/>
            <person name="Amedeo P."/>
            <person name="Hass B."/>
            <person name="Wortman J."/>
        </authorList>
    </citation>
    <scope>NUCLEOTIDE SEQUENCE [LARGE SCALE GENOMIC DNA]</scope>
    <source>
        <strain evidence="3">ATCC 50983 / TXsc</strain>
    </source>
</reference>
<protein>
    <submittedName>
        <fullName evidence="2">Uncharacterized protein</fullName>
    </submittedName>
</protein>
<evidence type="ECO:0000313" key="3">
    <source>
        <dbReference type="Proteomes" id="UP000007800"/>
    </source>
</evidence>
<dbReference type="InParanoid" id="C5LEM6"/>
<sequence>MTKPSNEETSTSTVSKYTAVPKPYSGIGSFREWRLRFAYCQEANGWTDEPALKKLPTLLEKVALVTFTRIPVENRSTLSKAMQKLEDELAPEQSTAFDQFSNAKYDSTDNLDLYAYKLTELLESSGLTLDSKSRDALLIAKFIASLPTDLQVDLRKSRESIHSLQDALRMAKRLQAIQTTPSSSKSNTGSNAITGTTPITHDAPLEAPTVDAVNLPSVQLNDPLTKSDPAVAAIADLAEAIRQEQQLMVVVFYL</sequence>
<evidence type="ECO:0000313" key="2">
    <source>
        <dbReference type="EMBL" id="EER04844.1"/>
    </source>
</evidence>